<keyword evidence="10" id="KW-1185">Reference proteome</keyword>
<reference evidence="9" key="1">
    <citation type="journal article" date="2023" name="Mol. Phylogenet. Evol.">
        <title>Genome-scale phylogeny and comparative genomics of the fungal order Sordariales.</title>
        <authorList>
            <person name="Hensen N."/>
            <person name="Bonometti L."/>
            <person name="Westerberg I."/>
            <person name="Brannstrom I.O."/>
            <person name="Guillou S."/>
            <person name="Cros-Aarteil S."/>
            <person name="Calhoun S."/>
            <person name="Haridas S."/>
            <person name="Kuo A."/>
            <person name="Mondo S."/>
            <person name="Pangilinan J."/>
            <person name="Riley R."/>
            <person name="LaButti K."/>
            <person name="Andreopoulos B."/>
            <person name="Lipzen A."/>
            <person name="Chen C."/>
            <person name="Yan M."/>
            <person name="Daum C."/>
            <person name="Ng V."/>
            <person name="Clum A."/>
            <person name="Steindorff A."/>
            <person name="Ohm R.A."/>
            <person name="Martin F."/>
            <person name="Silar P."/>
            <person name="Natvig D.O."/>
            <person name="Lalanne C."/>
            <person name="Gautier V."/>
            <person name="Ament-Velasquez S.L."/>
            <person name="Kruys A."/>
            <person name="Hutchinson M.I."/>
            <person name="Powell A.J."/>
            <person name="Barry K."/>
            <person name="Miller A.N."/>
            <person name="Grigoriev I.V."/>
            <person name="Debuchy R."/>
            <person name="Gladieux P."/>
            <person name="Hiltunen Thoren M."/>
            <person name="Johannesson H."/>
        </authorList>
    </citation>
    <scope>NUCLEOTIDE SEQUENCE</scope>
    <source>
        <strain evidence="9">CBS 508.74</strain>
    </source>
</reference>
<evidence type="ECO:0000259" key="8">
    <source>
        <dbReference type="PROSITE" id="PS50048"/>
    </source>
</evidence>
<dbReference type="Pfam" id="PF04082">
    <property type="entry name" value="Fungal_trans"/>
    <property type="match status" value="1"/>
</dbReference>
<dbReference type="GO" id="GO:0003677">
    <property type="term" value="F:DNA binding"/>
    <property type="evidence" value="ECO:0007669"/>
    <property type="project" value="UniProtKB-KW"/>
</dbReference>
<dbReference type="GO" id="GO:0005634">
    <property type="term" value="C:nucleus"/>
    <property type="evidence" value="ECO:0007669"/>
    <property type="project" value="UniProtKB-SubCell"/>
</dbReference>
<keyword evidence="3" id="KW-0805">Transcription regulation</keyword>
<keyword evidence="4" id="KW-0238">DNA-binding</keyword>
<dbReference type="Pfam" id="PF00172">
    <property type="entry name" value="Zn_clus"/>
    <property type="match status" value="1"/>
</dbReference>
<evidence type="ECO:0000256" key="7">
    <source>
        <dbReference type="SAM" id="MobiDB-lite"/>
    </source>
</evidence>
<organism evidence="9 10">
    <name type="scientific">Canariomyces notabilis</name>
    <dbReference type="NCBI Taxonomy" id="2074819"/>
    <lineage>
        <taxon>Eukaryota</taxon>
        <taxon>Fungi</taxon>
        <taxon>Dikarya</taxon>
        <taxon>Ascomycota</taxon>
        <taxon>Pezizomycotina</taxon>
        <taxon>Sordariomycetes</taxon>
        <taxon>Sordariomycetidae</taxon>
        <taxon>Sordariales</taxon>
        <taxon>Chaetomiaceae</taxon>
        <taxon>Canariomyces</taxon>
    </lineage>
</organism>
<reference evidence="9" key="2">
    <citation type="submission" date="2023-05" db="EMBL/GenBank/DDBJ databases">
        <authorList>
            <consortium name="Lawrence Berkeley National Laboratory"/>
            <person name="Steindorff A."/>
            <person name="Hensen N."/>
            <person name="Bonometti L."/>
            <person name="Westerberg I."/>
            <person name="Brannstrom I.O."/>
            <person name="Guillou S."/>
            <person name="Cros-Aarteil S."/>
            <person name="Calhoun S."/>
            <person name="Haridas S."/>
            <person name="Kuo A."/>
            <person name="Mondo S."/>
            <person name="Pangilinan J."/>
            <person name="Riley R."/>
            <person name="Labutti K."/>
            <person name="Andreopoulos B."/>
            <person name="Lipzen A."/>
            <person name="Chen C."/>
            <person name="Yanf M."/>
            <person name="Daum C."/>
            <person name="Ng V."/>
            <person name="Clum A."/>
            <person name="Ohm R."/>
            <person name="Martin F."/>
            <person name="Silar P."/>
            <person name="Natvig D."/>
            <person name="Lalanne C."/>
            <person name="Gautier V."/>
            <person name="Ament-Velasquez S.L."/>
            <person name="Kruys A."/>
            <person name="Hutchinson M.I."/>
            <person name="Powell A.J."/>
            <person name="Barry K."/>
            <person name="Miller A.N."/>
            <person name="Grigoriev I.V."/>
            <person name="Debuchy R."/>
            <person name="Gladieux P."/>
            <person name="Thoren M.H."/>
            <person name="Johannesson H."/>
        </authorList>
    </citation>
    <scope>NUCLEOTIDE SEQUENCE</scope>
    <source>
        <strain evidence="9">CBS 508.74</strain>
    </source>
</reference>
<feature type="region of interest" description="Disordered" evidence="7">
    <location>
        <begin position="51"/>
        <end position="84"/>
    </location>
</feature>
<dbReference type="SUPFAM" id="SSF57701">
    <property type="entry name" value="Zn2/Cys6 DNA-binding domain"/>
    <property type="match status" value="1"/>
</dbReference>
<dbReference type="CDD" id="cd00067">
    <property type="entry name" value="GAL4"/>
    <property type="match status" value="1"/>
</dbReference>
<evidence type="ECO:0000256" key="1">
    <source>
        <dbReference type="ARBA" id="ARBA00004123"/>
    </source>
</evidence>
<dbReference type="InterPro" id="IPR036864">
    <property type="entry name" value="Zn2-C6_fun-type_DNA-bd_sf"/>
</dbReference>
<evidence type="ECO:0000256" key="2">
    <source>
        <dbReference type="ARBA" id="ARBA00022723"/>
    </source>
</evidence>
<keyword evidence="6" id="KW-0539">Nucleus</keyword>
<evidence type="ECO:0000313" key="9">
    <source>
        <dbReference type="EMBL" id="KAK4112980.1"/>
    </source>
</evidence>
<evidence type="ECO:0000256" key="5">
    <source>
        <dbReference type="ARBA" id="ARBA00023163"/>
    </source>
</evidence>
<comment type="caution">
    <text evidence="9">The sequence shown here is derived from an EMBL/GenBank/DDBJ whole genome shotgun (WGS) entry which is preliminary data.</text>
</comment>
<dbReference type="PROSITE" id="PS50048">
    <property type="entry name" value="ZN2_CY6_FUNGAL_2"/>
    <property type="match status" value="1"/>
</dbReference>
<name>A0AAN6TER0_9PEZI</name>
<evidence type="ECO:0000256" key="3">
    <source>
        <dbReference type="ARBA" id="ARBA00023015"/>
    </source>
</evidence>
<dbReference type="CDD" id="cd12148">
    <property type="entry name" value="fungal_TF_MHR"/>
    <property type="match status" value="1"/>
</dbReference>
<evidence type="ECO:0000256" key="6">
    <source>
        <dbReference type="ARBA" id="ARBA00023242"/>
    </source>
</evidence>
<dbReference type="Gene3D" id="4.10.240.10">
    <property type="entry name" value="Zn(2)-C6 fungal-type DNA-binding domain"/>
    <property type="match status" value="1"/>
</dbReference>
<feature type="domain" description="Zn(2)-C6 fungal-type" evidence="8">
    <location>
        <begin position="12"/>
        <end position="42"/>
    </location>
</feature>
<dbReference type="SMART" id="SM00906">
    <property type="entry name" value="Fungal_trans"/>
    <property type="match status" value="1"/>
</dbReference>
<evidence type="ECO:0000256" key="4">
    <source>
        <dbReference type="ARBA" id="ARBA00023125"/>
    </source>
</evidence>
<evidence type="ECO:0000313" key="10">
    <source>
        <dbReference type="Proteomes" id="UP001302812"/>
    </source>
</evidence>
<dbReference type="GO" id="GO:0008270">
    <property type="term" value="F:zinc ion binding"/>
    <property type="evidence" value="ECO:0007669"/>
    <property type="project" value="InterPro"/>
</dbReference>
<dbReference type="EMBL" id="MU853340">
    <property type="protein sequence ID" value="KAK4112980.1"/>
    <property type="molecule type" value="Genomic_DNA"/>
</dbReference>
<dbReference type="InterPro" id="IPR050987">
    <property type="entry name" value="AtrR-like"/>
</dbReference>
<dbReference type="InterPro" id="IPR001138">
    <property type="entry name" value="Zn2Cys6_DnaBD"/>
</dbReference>
<protein>
    <recommendedName>
        <fullName evidence="8">Zn(2)-C6 fungal-type domain-containing protein</fullName>
    </recommendedName>
</protein>
<keyword evidence="2" id="KW-0479">Metal-binding</keyword>
<keyword evidence="5" id="KW-0804">Transcription</keyword>
<dbReference type="PANTHER" id="PTHR46910">
    <property type="entry name" value="TRANSCRIPTION FACTOR PDR1"/>
    <property type="match status" value="1"/>
</dbReference>
<dbReference type="AlphaFoldDB" id="A0AAN6TER0"/>
<dbReference type="GO" id="GO:0000981">
    <property type="term" value="F:DNA-binding transcription factor activity, RNA polymerase II-specific"/>
    <property type="evidence" value="ECO:0007669"/>
    <property type="project" value="InterPro"/>
</dbReference>
<dbReference type="PANTHER" id="PTHR46910:SF37">
    <property type="entry name" value="ZN(II)2CYS6 TRANSCRIPTION FACTOR (EUROFUNG)"/>
    <property type="match status" value="1"/>
</dbReference>
<dbReference type="Proteomes" id="UP001302812">
    <property type="component" value="Unassembled WGS sequence"/>
</dbReference>
<dbReference type="SMART" id="SM00066">
    <property type="entry name" value="GAL4"/>
    <property type="match status" value="1"/>
</dbReference>
<gene>
    <name evidence="9" type="ORF">N656DRAFT_708165</name>
</gene>
<dbReference type="GO" id="GO:0006351">
    <property type="term" value="P:DNA-templated transcription"/>
    <property type="evidence" value="ECO:0007669"/>
    <property type="project" value="InterPro"/>
</dbReference>
<comment type="subcellular location">
    <subcellularLocation>
        <location evidence="1">Nucleus</location>
    </subcellularLocation>
</comment>
<sequence length="652" mass="72357">METVPQTSRRKACDLCFIKKIKCDMGKPSCSNCRQYGAACRTTAVRRRYSKVRSQHERANVSATSSSAVTEPPGRTSESRPSPLEQRLARIENQLQQVLTVTSAAVKLMGELPLAGLNNTGGSSQARNVDAFMRQGDANDDTAVDVIAFPASIPASIRECGLETRSALKLPPGNEILPIVNRYFTHINTLIPLFAQPAFMRMLLEWYSNPASRERAAWACINIVLALGSRYPAVPGQDVGLSRHEPGFVRYMSNARSALAELVMRDEDLLGLQVLLGLVILYQAENDSRPAVVLIGAAVRLTHRLRLQSKLDIEALYPPKEGLHRSRLFWITYMLDKEISLRHFTPSVQLDVDTDLDLPPADPADGAGDMHTTDGGARVNYFRLRLRLAHIQGRVYDLLYSNRSSKVSAQEKESRVLRLNQQLESWRSEIPTPMQLGSIATSLGRMELLFMSTLYCGYLFSLVMAHGIWSTRADWLNLLSSHTRAMVLGSESHGHRCFGALNPPTEWAWKHCLGVSRECLTIARTIPPSDCNFWANCPSLITALIAIMCDICEHPGRDTVQQDMRLCRFALSLFHKATEVSILLPLKNMEMMLVELEFAAEMVAENAASEGHAEGENPVLSDLRLSGDGTLATSNTPALWLEGQFDGIDYST</sequence>
<accession>A0AAN6TER0</accession>
<feature type="compositionally biased region" description="Low complexity" evidence="7">
    <location>
        <begin position="61"/>
        <end position="70"/>
    </location>
</feature>
<dbReference type="RefSeq" id="XP_064670550.1">
    <property type="nucleotide sequence ID" value="XM_064811486.1"/>
</dbReference>
<dbReference type="GeneID" id="89935611"/>
<dbReference type="InterPro" id="IPR007219">
    <property type="entry name" value="XnlR_reg_dom"/>
</dbReference>
<proteinExistence type="predicted"/>